<dbReference type="PRINTS" id="PR00983">
    <property type="entry name" value="TRNASYNTHCYS"/>
</dbReference>
<dbReference type="InterPro" id="IPR032678">
    <property type="entry name" value="tRNA-synt_1_cat_dom"/>
</dbReference>
<keyword evidence="6" id="KW-0862">Zinc</keyword>
<dbReference type="EC" id="6.1.1.16" evidence="2"/>
<gene>
    <name evidence="13" type="ORF">JMJ35_007092</name>
</gene>
<comment type="caution">
    <text evidence="13">The sequence shown here is derived from an EMBL/GenBank/DDBJ whole genome shotgun (WGS) entry which is preliminary data.</text>
</comment>
<dbReference type="GO" id="GO:0005737">
    <property type="term" value="C:cytoplasm"/>
    <property type="evidence" value="ECO:0007669"/>
    <property type="project" value="TreeGrafter"/>
</dbReference>
<accession>A0AA39V7N9</accession>
<keyword evidence="3" id="KW-0436">Ligase</keyword>
<evidence type="ECO:0000256" key="8">
    <source>
        <dbReference type="ARBA" id="ARBA00022917"/>
    </source>
</evidence>
<dbReference type="InterPro" id="IPR024909">
    <property type="entry name" value="Cys-tRNA/MSH_ligase"/>
</dbReference>
<evidence type="ECO:0000256" key="4">
    <source>
        <dbReference type="ARBA" id="ARBA00022723"/>
    </source>
</evidence>
<comment type="cofactor">
    <cofactor evidence="1">
        <name>Zn(2+)</name>
        <dbReference type="ChEBI" id="CHEBI:29105"/>
    </cofactor>
</comment>
<dbReference type="FunFam" id="3.40.50.620:FF:000186">
    <property type="entry name" value="Putative Cysteinyl-tRNA synthetase"/>
    <property type="match status" value="1"/>
</dbReference>
<evidence type="ECO:0000259" key="12">
    <source>
        <dbReference type="Pfam" id="PF01406"/>
    </source>
</evidence>
<sequence length="852" mass="97298">MSLWIFSIPKIWTVSLRRQSFSSSYLFDTQFELAFARRTMATGVRQPEWQQPIQSEAADLPPLKIYNSLTRTKTPFVPIEQKKVKWYACGPTVYDDAHLGHARNYVSTDIIRRIMRDYFKFNVQYVQNVTDVDDKIILRGRQKYLLDELKQGRLSEYSQNISDTRASALRAYLAKNLPKIPEDTAATTITKDSLPKDYASLIDESSRQDSEVLSDKDAKTQMHIKTVLGASRAVSAIESNAEATKDDLNNLDDIVMPFLDEKLKTTIDASDHAIFTKLTQFYEKRYTEDMRALNVLDPDEITRVTEYGPQIVDFVKQIEKNQFAYTVRDTDSPNESVYFDIKAFEAANNNYARLEPWNRNDTDLLADGEGALSKDATGKRSPADFALWKASKPGEPSWPSPWGAGRPGWHIECSAMASDKLGKQFDIHSGGIDLAFPHHDNEIAQSEAYWNRGREHQHQWVNYFLHMGHLSIRGAKMSKSLKNFTTIREALDRGTWTPRGLRIVFLLGGWKEGIEITDDVVKEGSAWEDRINNFFIKAKDVLGTATDQEGSLAGQALLNALERAKKETLDALCNSFDTPIVMRAISDLISDYNIAYNNRDPPPTAHATKEIAEWVTFIVNTFGLNGTTTADDLTIGWSGIDVPEDAKPIITNLSQKRDGLRRRAKSKTRGISNQDLAPVPYPERPLTEAQSQREAPFREVLERFNKSLKELNDSQSLAKDVLQLSDRLRDVDLWERDVYLEDRDGDLPALIRPVTRELRASRQAKEKAAQEKQREKEQREQNKKKEEISKADKGKQDHLTMFRTEEYSAWDADGIPTKDKDGEEITKSRRKKLTKDWERQKKLHEAYLPKAI</sequence>
<keyword evidence="5" id="KW-0547">Nucleotide-binding</keyword>
<feature type="region of interest" description="Disordered" evidence="11">
    <location>
        <begin position="761"/>
        <end position="840"/>
    </location>
</feature>
<evidence type="ECO:0000256" key="11">
    <source>
        <dbReference type="SAM" id="MobiDB-lite"/>
    </source>
</evidence>
<dbReference type="Proteomes" id="UP001166286">
    <property type="component" value="Unassembled WGS sequence"/>
</dbReference>
<dbReference type="GO" id="GO:0046872">
    <property type="term" value="F:metal ion binding"/>
    <property type="evidence" value="ECO:0007669"/>
    <property type="project" value="UniProtKB-KW"/>
</dbReference>
<evidence type="ECO:0000256" key="5">
    <source>
        <dbReference type="ARBA" id="ARBA00022741"/>
    </source>
</evidence>
<evidence type="ECO:0000313" key="13">
    <source>
        <dbReference type="EMBL" id="KAK0510660.1"/>
    </source>
</evidence>
<dbReference type="NCBIfam" id="TIGR00435">
    <property type="entry name" value="cysS"/>
    <property type="match status" value="1"/>
</dbReference>
<keyword evidence="9" id="KW-0030">Aminoacyl-tRNA synthetase</keyword>
<feature type="compositionally biased region" description="Basic and acidic residues" evidence="11">
    <location>
        <begin position="816"/>
        <end position="827"/>
    </location>
</feature>
<evidence type="ECO:0000256" key="2">
    <source>
        <dbReference type="ARBA" id="ARBA00012832"/>
    </source>
</evidence>
<proteinExistence type="inferred from homology"/>
<evidence type="ECO:0000256" key="7">
    <source>
        <dbReference type="ARBA" id="ARBA00022840"/>
    </source>
</evidence>
<evidence type="ECO:0000313" key="14">
    <source>
        <dbReference type="Proteomes" id="UP001166286"/>
    </source>
</evidence>
<reference evidence="13" key="1">
    <citation type="submission" date="2023-03" db="EMBL/GenBank/DDBJ databases">
        <title>Complete genome of Cladonia borealis.</title>
        <authorList>
            <person name="Park H."/>
        </authorList>
    </citation>
    <scope>NUCLEOTIDE SEQUENCE</scope>
    <source>
        <strain evidence="13">ANT050790</strain>
    </source>
</reference>
<dbReference type="InterPro" id="IPR009080">
    <property type="entry name" value="tRNAsynth_Ia_anticodon-bd"/>
</dbReference>
<dbReference type="HAMAP" id="MF_00041">
    <property type="entry name" value="Cys_tRNA_synth"/>
    <property type="match status" value="1"/>
</dbReference>
<protein>
    <recommendedName>
        <fullName evidence="2">cysteine--tRNA ligase</fullName>
        <ecNumber evidence="2">6.1.1.16</ecNumber>
    </recommendedName>
    <alternativeName>
        <fullName evidence="10">Cysteinyl-tRNA synthetase</fullName>
    </alternativeName>
</protein>
<dbReference type="Pfam" id="PF01406">
    <property type="entry name" value="tRNA-synt_1e"/>
    <property type="match status" value="1"/>
</dbReference>
<dbReference type="Gene3D" id="3.40.50.620">
    <property type="entry name" value="HUPs"/>
    <property type="match status" value="2"/>
</dbReference>
<evidence type="ECO:0000256" key="1">
    <source>
        <dbReference type="ARBA" id="ARBA00001947"/>
    </source>
</evidence>
<dbReference type="CDD" id="cd00672">
    <property type="entry name" value="CysRS_core"/>
    <property type="match status" value="1"/>
</dbReference>
<evidence type="ECO:0000256" key="10">
    <source>
        <dbReference type="ARBA" id="ARBA00031499"/>
    </source>
</evidence>
<feature type="compositionally biased region" description="Basic and acidic residues" evidence="11">
    <location>
        <begin position="761"/>
        <end position="806"/>
    </location>
</feature>
<dbReference type="GO" id="GO:0006423">
    <property type="term" value="P:cysteinyl-tRNA aminoacylation"/>
    <property type="evidence" value="ECO:0007669"/>
    <property type="project" value="InterPro"/>
</dbReference>
<dbReference type="PANTHER" id="PTHR10890">
    <property type="entry name" value="CYSTEINYL-TRNA SYNTHETASE"/>
    <property type="match status" value="1"/>
</dbReference>
<organism evidence="13 14">
    <name type="scientific">Cladonia borealis</name>
    <dbReference type="NCBI Taxonomy" id="184061"/>
    <lineage>
        <taxon>Eukaryota</taxon>
        <taxon>Fungi</taxon>
        <taxon>Dikarya</taxon>
        <taxon>Ascomycota</taxon>
        <taxon>Pezizomycotina</taxon>
        <taxon>Lecanoromycetes</taxon>
        <taxon>OSLEUM clade</taxon>
        <taxon>Lecanoromycetidae</taxon>
        <taxon>Lecanorales</taxon>
        <taxon>Lecanorineae</taxon>
        <taxon>Cladoniaceae</taxon>
        <taxon>Cladonia</taxon>
    </lineage>
</organism>
<dbReference type="SUPFAM" id="SSF47323">
    <property type="entry name" value="Anticodon-binding domain of a subclass of class I aminoacyl-tRNA synthetases"/>
    <property type="match status" value="1"/>
</dbReference>
<feature type="domain" description="tRNA synthetases class I catalytic" evidence="12">
    <location>
        <begin position="76"/>
        <end position="523"/>
    </location>
</feature>
<feature type="region of interest" description="Disordered" evidence="11">
    <location>
        <begin position="657"/>
        <end position="694"/>
    </location>
</feature>
<dbReference type="SUPFAM" id="SSF52374">
    <property type="entry name" value="Nucleotidylyl transferase"/>
    <property type="match status" value="1"/>
</dbReference>
<keyword evidence="7" id="KW-0067">ATP-binding</keyword>
<evidence type="ECO:0000256" key="9">
    <source>
        <dbReference type="ARBA" id="ARBA00023146"/>
    </source>
</evidence>
<dbReference type="GO" id="GO:0005524">
    <property type="term" value="F:ATP binding"/>
    <property type="evidence" value="ECO:0007669"/>
    <property type="project" value="UniProtKB-KW"/>
</dbReference>
<dbReference type="EMBL" id="JAFEKC020000015">
    <property type="protein sequence ID" value="KAK0510660.1"/>
    <property type="molecule type" value="Genomic_DNA"/>
</dbReference>
<feature type="compositionally biased region" description="Basic residues" evidence="11">
    <location>
        <begin position="659"/>
        <end position="668"/>
    </location>
</feature>
<name>A0AA39V7N9_9LECA</name>
<dbReference type="InterPro" id="IPR014729">
    <property type="entry name" value="Rossmann-like_a/b/a_fold"/>
</dbReference>
<dbReference type="InterPro" id="IPR015803">
    <property type="entry name" value="Cys-tRNA-ligase"/>
</dbReference>
<keyword evidence="14" id="KW-1185">Reference proteome</keyword>
<evidence type="ECO:0000256" key="3">
    <source>
        <dbReference type="ARBA" id="ARBA00022598"/>
    </source>
</evidence>
<evidence type="ECO:0000256" key="6">
    <source>
        <dbReference type="ARBA" id="ARBA00022833"/>
    </source>
</evidence>
<dbReference type="PANTHER" id="PTHR10890:SF3">
    <property type="entry name" value="CYSTEINE--TRNA LIGASE, CYTOPLASMIC"/>
    <property type="match status" value="1"/>
</dbReference>
<keyword evidence="4" id="KW-0479">Metal-binding</keyword>
<dbReference type="AlphaFoldDB" id="A0AA39V7N9"/>
<dbReference type="GO" id="GO:0004817">
    <property type="term" value="F:cysteine-tRNA ligase activity"/>
    <property type="evidence" value="ECO:0007669"/>
    <property type="project" value="UniProtKB-EC"/>
</dbReference>
<keyword evidence="8" id="KW-0648">Protein biosynthesis</keyword>